<name>A0A0A2JLP7_PENEN</name>
<gene>
    <name evidence="7" type="ORF">PEX2_050660</name>
</gene>
<sequence length="511" mass="56951">MDTTVGPEAFVILLDPDPVIFAQNRRHVAIRSGPSARDASPRALNANQEIAELEREYLNLDVPENDLAAFSNLQTSGTNQYPWTGGSLVLSPIDQEFQFNLPIAANWSMPASPTPNPHSLTKRPKVNVAIERTAKLLLHTLKSYVLTMLRHNSLPPFIHPSLVYAEFSMEPLVNCINLVHMISGEMKGNRKLFWRNVRMECARLCNEGPTLSKWELLAAMQALAIYIIIRLDDGETEYNGFDTLLIAAVTVVAQNLTKRDIAGKFSLDGSWKDWLFEESRRRLSIIYKVFNMLLYFEPATMCNLPTDLVLAPLPAKKQLWEAENEATWKSESRREGEVQTEFGLTGSGDLVKLGENHRGTVMVHTSITENNPARTTASWEEWCEGMDGFGGLVMLAASMVSDHEIFELTGLASDAIHRRRSSTDSTDAPTSTDPPSAAKPPEQEPMNQNPDSAQPKSYANEAFAGTANENVVPPKKHHLWGWPHHQGKPSETNQNQQPSQKQGDTDWVVGT</sequence>
<proteinExistence type="predicted"/>
<organism evidence="7 8">
    <name type="scientific">Penicillium expansum</name>
    <name type="common">Blue mold rot fungus</name>
    <dbReference type="NCBI Taxonomy" id="27334"/>
    <lineage>
        <taxon>Eukaryota</taxon>
        <taxon>Fungi</taxon>
        <taxon>Dikarya</taxon>
        <taxon>Ascomycota</taxon>
        <taxon>Pezizomycotina</taxon>
        <taxon>Eurotiomycetes</taxon>
        <taxon>Eurotiomycetidae</taxon>
        <taxon>Eurotiales</taxon>
        <taxon>Aspergillaceae</taxon>
        <taxon>Penicillium</taxon>
    </lineage>
</organism>
<dbReference type="HOGENOM" id="CLU_533278_0_0_1"/>
<evidence type="ECO:0000313" key="8">
    <source>
        <dbReference type="Proteomes" id="UP000030143"/>
    </source>
</evidence>
<keyword evidence="8" id="KW-1185">Reference proteome</keyword>
<evidence type="ECO:0000313" key="7">
    <source>
        <dbReference type="EMBL" id="KGO55578.1"/>
    </source>
</evidence>
<keyword evidence="5" id="KW-0539">Nucleus</keyword>
<keyword evidence="3" id="KW-0805">Transcription regulation</keyword>
<keyword evidence="4" id="KW-0804">Transcription</keyword>
<comment type="caution">
    <text evidence="7">The sequence shown here is derived from an EMBL/GenBank/DDBJ whole genome shotgun (WGS) entry which is preliminary data.</text>
</comment>
<reference evidence="7 8" key="1">
    <citation type="journal article" date="2015" name="Mol. Plant Microbe Interact.">
        <title>Genome, transcriptome, and functional analyses of Penicillium expansum provide new insights into secondary metabolism and pathogenicity.</title>
        <authorList>
            <person name="Ballester A.R."/>
            <person name="Marcet-Houben M."/>
            <person name="Levin E."/>
            <person name="Sela N."/>
            <person name="Selma-Lazaro C."/>
            <person name="Carmona L."/>
            <person name="Wisniewski M."/>
            <person name="Droby S."/>
            <person name="Gonzalez-Candelas L."/>
            <person name="Gabaldon T."/>
        </authorList>
    </citation>
    <scope>NUCLEOTIDE SEQUENCE [LARGE SCALE GENOMIC DNA]</scope>
    <source>
        <strain evidence="7 8">MD-8</strain>
    </source>
</reference>
<feature type="compositionally biased region" description="Polar residues" evidence="6">
    <location>
        <begin position="445"/>
        <end position="457"/>
    </location>
</feature>
<dbReference type="Proteomes" id="UP000030143">
    <property type="component" value="Unassembled WGS sequence"/>
</dbReference>
<dbReference type="RefSeq" id="XP_016597671.1">
    <property type="nucleotide sequence ID" value="XM_016742341.1"/>
</dbReference>
<dbReference type="PANTHER" id="PTHR47660:SF3">
    <property type="entry name" value="FINGER DOMAIN PROTEIN, PUTATIVE (AFU_ORTHOLOGUE AFUA_4G03310)-RELATED"/>
    <property type="match status" value="1"/>
</dbReference>
<keyword evidence="2" id="KW-0862">Zinc</keyword>
<feature type="compositionally biased region" description="Polar residues" evidence="6">
    <location>
        <begin position="489"/>
        <end position="502"/>
    </location>
</feature>
<evidence type="ECO:0000256" key="3">
    <source>
        <dbReference type="ARBA" id="ARBA00023015"/>
    </source>
</evidence>
<dbReference type="GeneID" id="27677760"/>
<evidence type="ECO:0000256" key="4">
    <source>
        <dbReference type="ARBA" id="ARBA00023163"/>
    </source>
</evidence>
<dbReference type="VEuPathDB" id="FungiDB:PEXP_072150"/>
<evidence type="ECO:0000256" key="2">
    <source>
        <dbReference type="ARBA" id="ARBA00022833"/>
    </source>
</evidence>
<dbReference type="GO" id="GO:0046872">
    <property type="term" value="F:metal ion binding"/>
    <property type="evidence" value="ECO:0007669"/>
    <property type="project" value="UniProtKB-KW"/>
</dbReference>
<dbReference type="AlphaFoldDB" id="A0A0A2JLP7"/>
<protein>
    <submittedName>
        <fullName evidence="7">Uncharacterized protein</fullName>
    </submittedName>
</protein>
<accession>A0A0A2JLP7</accession>
<evidence type="ECO:0000256" key="6">
    <source>
        <dbReference type="SAM" id="MobiDB-lite"/>
    </source>
</evidence>
<feature type="region of interest" description="Disordered" evidence="6">
    <location>
        <begin position="417"/>
        <end position="511"/>
    </location>
</feature>
<evidence type="ECO:0000256" key="5">
    <source>
        <dbReference type="ARBA" id="ARBA00023242"/>
    </source>
</evidence>
<dbReference type="PANTHER" id="PTHR47660">
    <property type="entry name" value="TRANSCRIPTION FACTOR WITH C2H2 AND ZN(2)-CYS(6) DNA BINDING DOMAIN (EUROFUNG)-RELATED-RELATED"/>
    <property type="match status" value="1"/>
</dbReference>
<feature type="compositionally biased region" description="Low complexity" evidence="6">
    <location>
        <begin position="423"/>
        <end position="436"/>
    </location>
</feature>
<keyword evidence="1" id="KW-0479">Metal-binding</keyword>
<dbReference type="EMBL" id="JQFZ01000191">
    <property type="protein sequence ID" value="KGO55578.1"/>
    <property type="molecule type" value="Genomic_DNA"/>
</dbReference>
<evidence type="ECO:0000256" key="1">
    <source>
        <dbReference type="ARBA" id="ARBA00022723"/>
    </source>
</evidence>
<dbReference type="STRING" id="27334.A0A0A2JLP7"/>